<keyword evidence="2" id="KW-1185">Reference proteome</keyword>
<name>A0ABQ7Y1J3_BRANA</name>
<protein>
    <submittedName>
        <fullName evidence="1">Uncharacterized protein</fullName>
    </submittedName>
</protein>
<evidence type="ECO:0000313" key="1">
    <source>
        <dbReference type="EMBL" id="KAH0862055.1"/>
    </source>
</evidence>
<comment type="caution">
    <text evidence="1">The sequence shown here is derived from an EMBL/GenBank/DDBJ whole genome shotgun (WGS) entry which is preliminary data.</text>
</comment>
<reference evidence="1 2" key="1">
    <citation type="submission" date="2021-05" db="EMBL/GenBank/DDBJ databases">
        <title>Genome Assembly of Synthetic Allotetraploid Brassica napus Reveals Homoeologous Exchanges between Subgenomes.</title>
        <authorList>
            <person name="Davis J.T."/>
        </authorList>
    </citation>
    <scope>NUCLEOTIDE SEQUENCE [LARGE SCALE GENOMIC DNA]</scope>
    <source>
        <strain evidence="2">cv. Da-Ae</strain>
        <tissue evidence="1">Seedling</tissue>
    </source>
</reference>
<dbReference type="Proteomes" id="UP000824890">
    <property type="component" value="Unassembled WGS sequence"/>
</dbReference>
<accession>A0ABQ7Y1J3</accession>
<dbReference type="EMBL" id="JAGKQM010000018">
    <property type="protein sequence ID" value="KAH0862055.1"/>
    <property type="molecule type" value="Genomic_DNA"/>
</dbReference>
<proteinExistence type="predicted"/>
<gene>
    <name evidence="1" type="ORF">HID58_079266</name>
</gene>
<sequence>MSYLLRRLKLSHRDVGLRPYEGRGSIQLGVEIGFGDSLSRDFKDESTSPIDLLPHRRFSADSNPNEVCVPPSSSDLDDFVVIDDLYPPFLGSVMAKAPPEISRTNRHPQSICCLIDASPAIQT</sequence>
<organism evidence="1 2">
    <name type="scientific">Brassica napus</name>
    <name type="common">Rape</name>
    <dbReference type="NCBI Taxonomy" id="3708"/>
    <lineage>
        <taxon>Eukaryota</taxon>
        <taxon>Viridiplantae</taxon>
        <taxon>Streptophyta</taxon>
        <taxon>Embryophyta</taxon>
        <taxon>Tracheophyta</taxon>
        <taxon>Spermatophyta</taxon>
        <taxon>Magnoliopsida</taxon>
        <taxon>eudicotyledons</taxon>
        <taxon>Gunneridae</taxon>
        <taxon>Pentapetalae</taxon>
        <taxon>rosids</taxon>
        <taxon>malvids</taxon>
        <taxon>Brassicales</taxon>
        <taxon>Brassicaceae</taxon>
        <taxon>Brassiceae</taxon>
        <taxon>Brassica</taxon>
    </lineage>
</organism>
<evidence type="ECO:0000313" key="2">
    <source>
        <dbReference type="Proteomes" id="UP000824890"/>
    </source>
</evidence>